<keyword evidence="2" id="KW-0285">Flavoprotein</keyword>
<dbReference type="GO" id="GO:0003955">
    <property type="term" value="F:NAD(P)H dehydrogenase (quinone) activity"/>
    <property type="evidence" value="ECO:0007669"/>
    <property type="project" value="TreeGrafter"/>
</dbReference>
<feature type="disulfide bond" description="Redox-active" evidence="6">
    <location>
        <begin position="44"/>
        <end position="49"/>
    </location>
</feature>
<dbReference type="InterPro" id="IPR004099">
    <property type="entry name" value="Pyr_nucl-diS_OxRdtase_dimer"/>
</dbReference>
<keyword evidence="5" id="KW-0547">Nucleotide-binding</keyword>
<feature type="binding site" evidence="5">
    <location>
        <position position="311"/>
    </location>
    <ligand>
        <name>FAD</name>
        <dbReference type="ChEBI" id="CHEBI:57692"/>
    </ligand>
</feature>
<feature type="binding site" evidence="5">
    <location>
        <position position="53"/>
    </location>
    <ligand>
        <name>FAD</name>
        <dbReference type="ChEBI" id="CHEBI:57692"/>
    </ligand>
</feature>
<dbReference type="Pfam" id="PF02852">
    <property type="entry name" value="Pyr_redox_dim"/>
    <property type="match status" value="1"/>
</dbReference>
<feature type="binding site" evidence="5">
    <location>
        <begin position="142"/>
        <end position="144"/>
    </location>
    <ligand>
        <name>FAD</name>
        <dbReference type="ChEBI" id="CHEBI:57692"/>
    </ligand>
</feature>
<dbReference type="InterPro" id="IPR001100">
    <property type="entry name" value="Pyr_nuc-diS_OxRdtase"/>
</dbReference>
<dbReference type="Proteomes" id="UP000031572">
    <property type="component" value="Unassembled WGS sequence"/>
</dbReference>
<dbReference type="PIRSF" id="PIRSF000350">
    <property type="entry name" value="Mercury_reductase_MerA"/>
    <property type="match status" value="1"/>
</dbReference>
<feature type="binding site" evidence="5">
    <location>
        <begin position="179"/>
        <end position="186"/>
    </location>
    <ligand>
        <name>NAD(+)</name>
        <dbReference type="ChEBI" id="CHEBI:57540"/>
    </ligand>
</feature>
<dbReference type="AlphaFoldDB" id="A0A0C2BSZ7"/>
<sequence length="478" mass="51024">MDQMTVDVAVIGAGSAGLTAYKAARSHHGKRVVLIEGGPYGTTCARVGCMPSKLLIAAAEAAHGMATAPEFGVHPGAARIDGRAVMARVRSERDRFVGYVVAGVDRIDPGDLLRGCARFLDAARLQVGEHTIVQARSVVVATGSSPYILPQLAAAGERLVVNDDVFAWEDLPESVAVVGTGIIGLEIGQALQRLGVRVALFGRGGNVAQLSDPAVLDVATGAFRQELDLRLNTELLDVRRDGAQVRIRSRGADGSERSESFSFLLAAAGRVPNLQALCLERTGIALDTRGLPLFDPHTMQCGDSSIFIAGDADHERPLLHEAIDQGRIAGDNAGRYPDVRPGLRRTPLAVVFTDPQLASVGQGWRSLRPGSFAVGAVSFDNQGRSRVMLQNRGLLRLYAEHGSGRLLGAEMAGPRAEHLAHLLAWACHSGMTVEQMLQMPFYHPVIEEGLRSALHDAQDKLLKGEPEIEHCTDCTPGM</sequence>
<dbReference type="Pfam" id="PF07992">
    <property type="entry name" value="Pyr_redox_2"/>
    <property type="match status" value="1"/>
</dbReference>
<feature type="domain" description="FAD/NAD(P)-binding" evidence="8">
    <location>
        <begin position="7"/>
        <end position="326"/>
    </location>
</feature>
<gene>
    <name evidence="9" type="ORF">TSA66_23825</name>
</gene>
<comment type="cofactor">
    <cofactor evidence="5">
        <name>FAD</name>
        <dbReference type="ChEBI" id="CHEBI:57692"/>
    </cofactor>
    <text evidence="5">Binds 1 FAD per subunit.</text>
</comment>
<dbReference type="PANTHER" id="PTHR43014">
    <property type="entry name" value="MERCURIC REDUCTASE"/>
    <property type="match status" value="1"/>
</dbReference>
<dbReference type="EMBL" id="JWJG01000028">
    <property type="protein sequence ID" value="KIF83179.1"/>
    <property type="molecule type" value="Genomic_DNA"/>
</dbReference>
<evidence type="ECO:0000256" key="2">
    <source>
        <dbReference type="ARBA" id="ARBA00022630"/>
    </source>
</evidence>
<evidence type="ECO:0000313" key="10">
    <source>
        <dbReference type="Proteomes" id="UP000031572"/>
    </source>
</evidence>
<organism evidence="9 10">
    <name type="scientific">Noviherbaspirillum autotrophicum</name>
    <dbReference type="NCBI Taxonomy" id="709839"/>
    <lineage>
        <taxon>Bacteria</taxon>
        <taxon>Pseudomonadati</taxon>
        <taxon>Pseudomonadota</taxon>
        <taxon>Betaproteobacteria</taxon>
        <taxon>Burkholderiales</taxon>
        <taxon>Oxalobacteraceae</taxon>
        <taxon>Noviherbaspirillum</taxon>
    </lineage>
</organism>
<dbReference type="Gene3D" id="3.30.390.30">
    <property type="match status" value="1"/>
</dbReference>
<dbReference type="GO" id="GO:0004148">
    <property type="term" value="F:dihydrolipoyl dehydrogenase (NADH) activity"/>
    <property type="evidence" value="ECO:0007669"/>
    <property type="project" value="UniProtKB-EC"/>
</dbReference>
<reference evidence="9 10" key="1">
    <citation type="submission" date="2014-12" db="EMBL/GenBank/DDBJ databases">
        <title>Denitrispirillum autotrophicum gen. nov., sp. nov., Denitrifying, Facultatively Autotrophic Bacteria Isolated from Rice Paddy Soil.</title>
        <authorList>
            <person name="Ishii S."/>
            <person name="Ashida N."/>
            <person name="Ohno H."/>
            <person name="Otsuka S."/>
            <person name="Yokota A."/>
            <person name="Senoo K."/>
        </authorList>
    </citation>
    <scope>NUCLEOTIDE SEQUENCE [LARGE SCALE GENOMIC DNA]</scope>
    <source>
        <strain evidence="9 10">TSA66</strain>
    </source>
</reference>
<feature type="domain" description="Pyridine nucleotide-disulphide oxidoreductase dimerisation" evidence="7">
    <location>
        <begin position="349"/>
        <end position="452"/>
    </location>
</feature>
<dbReference type="PANTHER" id="PTHR43014:SF4">
    <property type="entry name" value="PYRIDINE NUCLEOTIDE-DISULFIDE OXIDOREDUCTASE RCLA-RELATED"/>
    <property type="match status" value="1"/>
</dbReference>
<keyword evidence="9" id="KW-0560">Oxidoreductase</keyword>
<evidence type="ECO:0000256" key="4">
    <source>
        <dbReference type="PIRSR" id="PIRSR000350-2"/>
    </source>
</evidence>
<evidence type="ECO:0000259" key="7">
    <source>
        <dbReference type="Pfam" id="PF02852"/>
    </source>
</evidence>
<dbReference type="PRINTS" id="PR00411">
    <property type="entry name" value="PNDRDTASEI"/>
</dbReference>
<evidence type="ECO:0000313" key="9">
    <source>
        <dbReference type="EMBL" id="KIF83179.1"/>
    </source>
</evidence>
<dbReference type="EC" id="1.8.1.4" evidence="9"/>
<evidence type="ECO:0000256" key="5">
    <source>
        <dbReference type="PIRSR" id="PIRSR000350-3"/>
    </source>
</evidence>
<dbReference type="SUPFAM" id="SSF51905">
    <property type="entry name" value="FAD/NAD(P)-binding domain"/>
    <property type="match status" value="1"/>
</dbReference>
<dbReference type="STRING" id="709839.TSA66_23825"/>
<dbReference type="InterPro" id="IPR036188">
    <property type="entry name" value="FAD/NAD-bd_sf"/>
</dbReference>
<dbReference type="PRINTS" id="PR00368">
    <property type="entry name" value="FADPNR"/>
</dbReference>
<name>A0A0C2BSZ7_9BURK</name>
<dbReference type="InterPro" id="IPR036324">
    <property type="entry name" value="Mn/Fe_SOD_N_sf"/>
</dbReference>
<evidence type="ECO:0000256" key="1">
    <source>
        <dbReference type="ARBA" id="ARBA00007532"/>
    </source>
</evidence>
<comment type="similarity">
    <text evidence="1">Belongs to the class-I pyridine nucleotide-disulfide oxidoreductase family.</text>
</comment>
<dbReference type="Gene3D" id="3.50.50.60">
    <property type="entry name" value="FAD/NAD(P)-binding domain"/>
    <property type="match status" value="3"/>
</dbReference>
<accession>A0A0C2BSZ7</accession>
<evidence type="ECO:0000256" key="3">
    <source>
        <dbReference type="ARBA" id="ARBA00022827"/>
    </source>
</evidence>
<feature type="active site" description="Proton acceptor" evidence="4">
    <location>
        <position position="443"/>
    </location>
</feature>
<evidence type="ECO:0000256" key="6">
    <source>
        <dbReference type="PIRSR" id="PIRSR000350-4"/>
    </source>
</evidence>
<dbReference type="Gene3D" id="1.10.287.990">
    <property type="entry name" value="Fe,Mn superoxide dismutase (SOD) domain"/>
    <property type="match status" value="1"/>
</dbReference>
<dbReference type="InterPro" id="IPR016156">
    <property type="entry name" value="FAD/NAD-linked_Rdtase_dimer_sf"/>
</dbReference>
<dbReference type="OrthoDB" id="178496at2"/>
<comment type="caution">
    <text evidence="9">The sequence shown here is derived from an EMBL/GenBank/DDBJ whole genome shotgun (WGS) entry which is preliminary data.</text>
</comment>
<dbReference type="RefSeq" id="WP_040041805.1">
    <property type="nucleotide sequence ID" value="NZ_JWJG01000028.1"/>
</dbReference>
<keyword evidence="3 5" id="KW-0274">FAD</keyword>
<dbReference type="SUPFAM" id="SSF55424">
    <property type="entry name" value="FAD/NAD-linked reductases, dimerisation (C-terminal) domain"/>
    <property type="match status" value="1"/>
</dbReference>
<feature type="binding site" evidence="5">
    <location>
        <position position="269"/>
    </location>
    <ligand>
        <name>NAD(+)</name>
        <dbReference type="ChEBI" id="CHEBI:57540"/>
    </ligand>
</feature>
<dbReference type="GO" id="GO:0050660">
    <property type="term" value="F:flavin adenine dinucleotide binding"/>
    <property type="evidence" value="ECO:0007669"/>
    <property type="project" value="TreeGrafter"/>
</dbReference>
<protein>
    <submittedName>
        <fullName evidence="9">Dihydrolipoamide dehydrogenase</fullName>
        <ecNumber evidence="9">1.8.1.4</ecNumber>
    </submittedName>
</protein>
<keyword evidence="5" id="KW-0520">NAD</keyword>
<evidence type="ECO:0000259" key="8">
    <source>
        <dbReference type="Pfam" id="PF07992"/>
    </source>
</evidence>
<dbReference type="NCBIfam" id="NF004939">
    <property type="entry name" value="PRK06292.1-1"/>
    <property type="match status" value="1"/>
</dbReference>
<keyword evidence="10" id="KW-1185">Reference proteome</keyword>
<proteinExistence type="inferred from homology"/>
<dbReference type="InterPro" id="IPR023753">
    <property type="entry name" value="FAD/NAD-binding_dom"/>
</dbReference>